<dbReference type="RefSeq" id="WP_073242071.1">
    <property type="nucleotide sequence ID" value="NZ_FQZX01000001.1"/>
</dbReference>
<feature type="transmembrane region" description="Helical" evidence="5">
    <location>
        <begin position="188"/>
        <end position="205"/>
    </location>
</feature>
<evidence type="ECO:0000313" key="7">
    <source>
        <dbReference type="EMBL" id="SHJ70833.1"/>
    </source>
</evidence>
<sequence>MNYLNQYKSKYHFSVNFWSVLLVFTFVPDLLGIENGIVKYGFWALRCASAFWVVFNYKKKIYHLNSSEKLFFFVIIIFFINIFIDVLLENNRNGYGTTVDLAAFAIAILVSFSFRYDPMFSGQKSFNFFALTLALGLFVAFFLAVPSPLPWVGRMDANSSFNTINYGQLGCAMSLVSIYSLTKTKNIWYKILWVLGVFLGLLSIMKAGSRSPIVVLFVVVLFFLFAKSGFSKGLILSVSLLLFLWFMSDFLIEIADSMGSSLPARILSALESGESSGRDKIYANTLSLINDSLYFGDSYLIPSGIGKGGYPHNYILEAFLTCGLFGGIPFLIMLLLSLYKSYNLLRDGHQSGWIVVIFVQLCTFGMFSSSLSSSQDFWALSFFILSIDISEKHNRKRLPEET</sequence>
<dbReference type="AlphaFoldDB" id="A0A1M6LI28"/>
<feature type="domain" description="O-antigen ligase-related" evidence="6">
    <location>
        <begin position="196"/>
        <end position="331"/>
    </location>
</feature>
<dbReference type="InterPro" id="IPR051533">
    <property type="entry name" value="WaaL-like"/>
</dbReference>
<keyword evidence="3 5" id="KW-1133">Transmembrane helix</keyword>
<protein>
    <submittedName>
        <fullName evidence="7">O-antigen ligase</fullName>
    </submittedName>
</protein>
<dbReference type="GO" id="GO:0016874">
    <property type="term" value="F:ligase activity"/>
    <property type="evidence" value="ECO:0007669"/>
    <property type="project" value="UniProtKB-KW"/>
</dbReference>
<dbReference type="OrthoDB" id="8077069at2"/>
<evidence type="ECO:0000256" key="5">
    <source>
        <dbReference type="SAM" id="Phobius"/>
    </source>
</evidence>
<gene>
    <name evidence="7" type="ORF">SAMN04488007_1169</name>
</gene>
<keyword evidence="2 5" id="KW-0812">Transmembrane</keyword>
<reference evidence="8" key="1">
    <citation type="submission" date="2016-11" db="EMBL/GenBank/DDBJ databases">
        <authorList>
            <person name="Varghese N."/>
            <person name="Submissions S."/>
        </authorList>
    </citation>
    <scope>NUCLEOTIDE SEQUENCE [LARGE SCALE GENOMIC DNA]</scope>
    <source>
        <strain evidence="8">DSM 16478</strain>
    </source>
</reference>
<feature type="transmembrane region" description="Helical" evidence="5">
    <location>
        <begin position="351"/>
        <end position="371"/>
    </location>
</feature>
<evidence type="ECO:0000259" key="6">
    <source>
        <dbReference type="Pfam" id="PF04932"/>
    </source>
</evidence>
<comment type="subcellular location">
    <subcellularLocation>
        <location evidence="1">Membrane</location>
        <topology evidence="1">Multi-pass membrane protein</topology>
    </subcellularLocation>
</comment>
<feature type="transmembrane region" description="Helical" evidence="5">
    <location>
        <begin position="37"/>
        <end position="58"/>
    </location>
</feature>
<dbReference type="EMBL" id="FQZX01000001">
    <property type="protein sequence ID" value="SHJ70833.1"/>
    <property type="molecule type" value="Genomic_DNA"/>
</dbReference>
<feature type="transmembrane region" description="Helical" evidence="5">
    <location>
        <begin position="12"/>
        <end position="31"/>
    </location>
</feature>
<evidence type="ECO:0000256" key="4">
    <source>
        <dbReference type="ARBA" id="ARBA00023136"/>
    </source>
</evidence>
<dbReference type="PANTHER" id="PTHR37422">
    <property type="entry name" value="TEICHURONIC ACID BIOSYNTHESIS PROTEIN TUAE"/>
    <property type="match status" value="1"/>
</dbReference>
<dbReference type="GO" id="GO:0016020">
    <property type="term" value="C:membrane"/>
    <property type="evidence" value="ECO:0007669"/>
    <property type="project" value="UniProtKB-SubCell"/>
</dbReference>
<organism evidence="7 8">
    <name type="scientific">Maribacter aquivivus</name>
    <dbReference type="NCBI Taxonomy" id="228958"/>
    <lineage>
        <taxon>Bacteria</taxon>
        <taxon>Pseudomonadati</taxon>
        <taxon>Bacteroidota</taxon>
        <taxon>Flavobacteriia</taxon>
        <taxon>Flavobacteriales</taxon>
        <taxon>Flavobacteriaceae</taxon>
        <taxon>Maribacter</taxon>
    </lineage>
</organism>
<feature type="transmembrane region" description="Helical" evidence="5">
    <location>
        <begin position="126"/>
        <end position="144"/>
    </location>
</feature>
<accession>A0A1M6LI28</accession>
<dbReference type="Proteomes" id="UP000184314">
    <property type="component" value="Unassembled WGS sequence"/>
</dbReference>
<keyword evidence="4 5" id="KW-0472">Membrane</keyword>
<proteinExistence type="predicted"/>
<feature type="transmembrane region" description="Helical" evidence="5">
    <location>
        <begin position="318"/>
        <end position="339"/>
    </location>
</feature>
<feature type="transmembrane region" description="Helical" evidence="5">
    <location>
        <begin position="70"/>
        <end position="88"/>
    </location>
</feature>
<feature type="transmembrane region" description="Helical" evidence="5">
    <location>
        <begin position="164"/>
        <end position="181"/>
    </location>
</feature>
<evidence type="ECO:0000256" key="2">
    <source>
        <dbReference type="ARBA" id="ARBA00022692"/>
    </source>
</evidence>
<dbReference type="PANTHER" id="PTHR37422:SF13">
    <property type="entry name" value="LIPOPOLYSACCHARIDE BIOSYNTHESIS PROTEIN PA4999-RELATED"/>
    <property type="match status" value="1"/>
</dbReference>
<dbReference type="Pfam" id="PF04932">
    <property type="entry name" value="Wzy_C"/>
    <property type="match status" value="1"/>
</dbReference>
<keyword evidence="8" id="KW-1185">Reference proteome</keyword>
<evidence type="ECO:0000256" key="3">
    <source>
        <dbReference type="ARBA" id="ARBA00022989"/>
    </source>
</evidence>
<name>A0A1M6LI28_9FLAO</name>
<feature type="transmembrane region" description="Helical" evidence="5">
    <location>
        <begin position="211"/>
        <end position="226"/>
    </location>
</feature>
<feature type="transmembrane region" description="Helical" evidence="5">
    <location>
        <begin position="233"/>
        <end position="252"/>
    </location>
</feature>
<dbReference type="STRING" id="228958.SAMN04488007_1169"/>
<keyword evidence="7" id="KW-0436">Ligase</keyword>
<evidence type="ECO:0000256" key="1">
    <source>
        <dbReference type="ARBA" id="ARBA00004141"/>
    </source>
</evidence>
<feature type="transmembrane region" description="Helical" evidence="5">
    <location>
        <begin position="94"/>
        <end position="114"/>
    </location>
</feature>
<evidence type="ECO:0000313" key="8">
    <source>
        <dbReference type="Proteomes" id="UP000184314"/>
    </source>
</evidence>
<dbReference type="InterPro" id="IPR007016">
    <property type="entry name" value="O-antigen_ligase-rel_domated"/>
</dbReference>